<dbReference type="PROSITE" id="PS51733">
    <property type="entry name" value="BPL_LPL_CATALYTIC"/>
    <property type="match status" value="1"/>
</dbReference>
<gene>
    <name evidence="7" type="ORF">Q8F55_007474</name>
</gene>
<evidence type="ECO:0000313" key="8">
    <source>
        <dbReference type="Proteomes" id="UP001565368"/>
    </source>
</evidence>
<dbReference type="Pfam" id="PF21948">
    <property type="entry name" value="LplA-B_cat"/>
    <property type="match status" value="1"/>
</dbReference>
<evidence type="ECO:0000313" key="7">
    <source>
        <dbReference type="EMBL" id="KAL1405797.1"/>
    </source>
</evidence>
<evidence type="ECO:0000256" key="2">
    <source>
        <dbReference type="ARBA" id="ARBA00007907"/>
    </source>
</evidence>
<dbReference type="NCBIfam" id="TIGR00214">
    <property type="entry name" value="lipB"/>
    <property type="match status" value="1"/>
</dbReference>
<keyword evidence="4" id="KW-0808">Transferase</keyword>
<comment type="pathway">
    <text evidence="1">Protein modification; protein lipoylation via endogenous pathway; protein N(6)-(lipoyl)lysine from octanoyl-[acyl-carrier-protein]: step 1/2.</text>
</comment>
<organism evidence="7 8">
    <name type="scientific">Vanrija albida</name>
    <dbReference type="NCBI Taxonomy" id="181172"/>
    <lineage>
        <taxon>Eukaryota</taxon>
        <taxon>Fungi</taxon>
        <taxon>Dikarya</taxon>
        <taxon>Basidiomycota</taxon>
        <taxon>Agaricomycotina</taxon>
        <taxon>Tremellomycetes</taxon>
        <taxon>Trichosporonales</taxon>
        <taxon>Trichosporonaceae</taxon>
        <taxon>Vanrija</taxon>
    </lineage>
</organism>
<evidence type="ECO:0000256" key="4">
    <source>
        <dbReference type="ARBA" id="ARBA00022679"/>
    </source>
</evidence>
<dbReference type="InterPro" id="IPR020605">
    <property type="entry name" value="Octanoyltransferase_CS"/>
</dbReference>
<evidence type="ECO:0000259" key="6">
    <source>
        <dbReference type="PROSITE" id="PS51733"/>
    </source>
</evidence>
<dbReference type="PANTHER" id="PTHR10993:SF7">
    <property type="entry name" value="LIPOYLTRANSFERASE 2, MITOCHONDRIAL-RELATED"/>
    <property type="match status" value="1"/>
</dbReference>
<accession>A0ABR3PTW0</accession>
<comment type="similarity">
    <text evidence="2">Belongs to the LipB family.</text>
</comment>
<dbReference type="EC" id="2.3.1.181" evidence="3"/>
<protein>
    <recommendedName>
        <fullName evidence="3">lipoyl(octanoyl) transferase</fullName>
        <ecNumber evidence="3">2.3.1.181</ecNumber>
    </recommendedName>
</protein>
<sequence>MRSSIPRLLAASRAARVSLGAPAATPAPSSGAACSGAPVGAGNASLQPVRYHIFAEPLPYPVGLRLQQRVIDARLAARKDDPKAGRQDVLFLLEHTPTYTTGRRDNTPNPDELHPEEKKVQNVGAEFFITKRGGQVTYHGPGQLVGYPLLDLNAMETPTRCYVEYLQALLGEYASSLGLAVHAPHPDGHVGVFSSTTEKVASIGIHLRHRITSHGFSLNVTPEPKAWFDLVTACGLDDVHAVGLTELLEREGRPADLTVRGVAEALVPRFAETYQREFLPLALEGDDEVRGIQQIVAETEREAKEINAKAGGWLSKPDVSRQAAA</sequence>
<keyword evidence="8" id="KW-1185">Reference proteome</keyword>
<dbReference type="EMBL" id="JBBXJM010000006">
    <property type="protein sequence ID" value="KAL1405797.1"/>
    <property type="molecule type" value="Genomic_DNA"/>
</dbReference>
<proteinExistence type="inferred from homology"/>
<comment type="caution">
    <text evidence="7">The sequence shown here is derived from an EMBL/GenBank/DDBJ whole genome shotgun (WGS) entry which is preliminary data.</text>
</comment>
<dbReference type="InterPro" id="IPR045864">
    <property type="entry name" value="aa-tRNA-synth_II/BPL/LPL"/>
</dbReference>
<dbReference type="RefSeq" id="XP_069205741.1">
    <property type="nucleotide sequence ID" value="XM_069355900.1"/>
</dbReference>
<evidence type="ECO:0000256" key="3">
    <source>
        <dbReference type="ARBA" id="ARBA00012334"/>
    </source>
</evidence>
<evidence type="ECO:0000256" key="5">
    <source>
        <dbReference type="ARBA" id="ARBA00023315"/>
    </source>
</evidence>
<reference evidence="7 8" key="1">
    <citation type="submission" date="2023-08" db="EMBL/GenBank/DDBJ databases">
        <title>Annotated Genome Sequence of Vanrija albida AlHP1.</title>
        <authorList>
            <person name="Herzog R."/>
        </authorList>
    </citation>
    <scope>NUCLEOTIDE SEQUENCE [LARGE SCALE GENOMIC DNA]</scope>
    <source>
        <strain evidence="7 8">AlHP1</strain>
    </source>
</reference>
<feature type="domain" description="BPL/LPL catalytic" evidence="6">
    <location>
        <begin position="84"/>
        <end position="278"/>
    </location>
</feature>
<dbReference type="GeneID" id="95988517"/>
<dbReference type="PROSITE" id="PS51257">
    <property type="entry name" value="PROKAR_LIPOPROTEIN"/>
    <property type="match status" value="1"/>
</dbReference>
<dbReference type="InterPro" id="IPR000544">
    <property type="entry name" value="Octanoyltransferase"/>
</dbReference>
<dbReference type="SUPFAM" id="SSF55681">
    <property type="entry name" value="Class II aaRS and biotin synthetases"/>
    <property type="match status" value="1"/>
</dbReference>
<dbReference type="Proteomes" id="UP001565368">
    <property type="component" value="Unassembled WGS sequence"/>
</dbReference>
<dbReference type="InterPro" id="IPR004143">
    <property type="entry name" value="BPL_LPL_catalytic"/>
</dbReference>
<dbReference type="PROSITE" id="PS01313">
    <property type="entry name" value="LIPB"/>
    <property type="match status" value="1"/>
</dbReference>
<keyword evidence="5" id="KW-0012">Acyltransferase</keyword>
<evidence type="ECO:0000256" key="1">
    <source>
        <dbReference type="ARBA" id="ARBA00004821"/>
    </source>
</evidence>
<name>A0ABR3PTW0_9TREE</name>
<dbReference type="PANTHER" id="PTHR10993">
    <property type="entry name" value="OCTANOYLTRANSFERASE"/>
    <property type="match status" value="1"/>
</dbReference>
<dbReference type="Gene3D" id="3.30.930.10">
    <property type="entry name" value="Bira Bifunctional Protein, Domain 2"/>
    <property type="match status" value="1"/>
</dbReference>